<dbReference type="Proteomes" id="UP001150266">
    <property type="component" value="Unassembled WGS sequence"/>
</dbReference>
<organism evidence="2 3">
    <name type="scientific">Lentinula aciculospora</name>
    <dbReference type="NCBI Taxonomy" id="153920"/>
    <lineage>
        <taxon>Eukaryota</taxon>
        <taxon>Fungi</taxon>
        <taxon>Dikarya</taxon>
        <taxon>Basidiomycota</taxon>
        <taxon>Agaricomycotina</taxon>
        <taxon>Agaricomycetes</taxon>
        <taxon>Agaricomycetidae</taxon>
        <taxon>Agaricales</taxon>
        <taxon>Marasmiineae</taxon>
        <taxon>Omphalotaceae</taxon>
        <taxon>Lentinula</taxon>
    </lineage>
</organism>
<keyword evidence="3" id="KW-1185">Reference proteome</keyword>
<feature type="signal peptide" evidence="1">
    <location>
        <begin position="1"/>
        <end position="22"/>
    </location>
</feature>
<protein>
    <recommendedName>
        <fullName evidence="4">Secreted protein</fullName>
    </recommendedName>
</protein>
<dbReference type="AlphaFoldDB" id="A0A9W9A5Y7"/>
<gene>
    <name evidence="2" type="ORF">J3R30DRAFT_3507351</name>
</gene>
<keyword evidence="1" id="KW-0732">Signal</keyword>
<evidence type="ECO:0008006" key="4">
    <source>
        <dbReference type="Google" id="ProtNLM"/>
    </source>
</evidence>
<proteinExistence type="predicted"/>
<feature type="chain" id="PRO_5040899039" description="Secreted protein" evidence="1">
    <location>
        <begin position="23"/>
        <end position="81"/>
    </location>
</feature>
<dbReference type="EMBL" id="JAOTPV010000016">
    <property type="protein sequence ID" value="KAJ4474294.1"/>
    <property type="molecule type" value="Genomic_DNA"/>
</dbReference>
<evidence type="ECO:0000313" key="3">
    <source>
        <dbReference type="Proteomes" id="UP001150266"/>
    </source>
</evidence>
<accession>A0A9W9A5Y7</accession>
<evidence type="ECO:0000313" key="2">
    <source>
        <dbReference type="EMBL" id="KAJ4474294.1"/>
    </source>
</evidence>
<sequence>MEEIRMILLAHLCWTLARQLSATISLLSVVSTDVECHKAKGVIRTPPELAYSRTQFWRFTRPGLAKISVLKAGQKTVLVHI</sequence>
<comment type="caution">
    <text evidence="2">The sequence shown here is derived from an EMBL/GenBank/DDBJ whole genome shotgun (WGS) entry which is preliminary data.</text>
</comment>
<name>A0A9W9A5Y7_9AGAR</name>
<reference evidence="2" key="1">
    <citation type="submission" date="2022-08" db="EMBL/GenBank/DDBJ databases">
        <title>A Global Phylogenomic Analysis of the Shiitake Genus Lentinula.</title>
        <authorList>
            <consortium name="DOE Joint Genome Institute"/>
            <person name="Sierra-Patev S."/>
            <person name="Min B."/>
            <person name="Naranjo-Ortiz M."/>
            <person name="Looney B."/>
            <person name="Konkel Z."/>
            <person name="Slot J.C."/>
            <person name="Sakamoto Y."/>
            <person name="Steenwyk J.L."/>
            <person name="Rokas A."/>
            <person name="Carro J."/>
            <person name="Camarero S."/>
            <person name="Ferreira P."/>
            <person name="Molpeceres G."/>
            <person name="Ruiz-Duenas F.J."/>
            <person name="Serrano A."/>
            <person name="Henrissat B."/>
            <person name="Drula E."/>
            <person name="Hughes K.W."/>
            <person name="Mata J.L."/>
            <person name="Ishikawa N.K."/>
            <person name="Vargas-Isla R."/>
            <person name="Ushijima S."/>
            <person name="Smith C.A."/>
            <person name="Ahrendt S."/>
            <person name="Andreopoulos W."/>
            <person name="He G."/>
            <person name="Labutti K."/>
            <person name="Lipzen A."/>
            <person name="Ng V."/>
            <person name="Riley R."/>
            <person name="Sandor L."/>
            <person name="Barry K."/>
            <person name="Martinez A.T."/>
            <person name="Xiao Y."/>
            <person name="Gibbons J.G."/>
            <person name="Terashima K."/>
            <person name="Grigoriev I.V."/>
            <person name="Hibbett D.S."/>
        </authorList>
    </citation>
    <scope>NUCLEOTIDE SEQUENCE</scope>
    <source>
        <strain evidence="2">JLM2183</strain>
    </source>
</reference>
<evidence type="ECO:0000256" key="1">
    <source>
        <dbReference type="SAM" id="SignalP"/>
    </source>
</evidence>